<organism evidence="3 4">
    <name type="scientific">Streptomyces griseorubiginosus</name>
    <dbReference type="NCBI Taxonomy" id="67304"/>
    <lineage>
        <taxon>Bacteria</taxon>
        <taxon>Bacillati</taxon>
        <taxon>Actinomycetota</taxon>
        <taxon>Actinomycetes</taxon>
        <taxon>Kitasatosporales</taxon>
        <taxon>Streptomycetaceae</taxon>
        <taxon>Streptomyces</taxon>
    </lineage>
</organism>
<feature type="region of interest" description="Disordered" evidence="1">
    <location>
        <begin position="155"/>
        <end position="176"/>
    </location>
</feature>
<evidence type="ECO:0000313" key="4">
    <source>
        <dbReference type="Proteomes" id="UP000265765"/>
    </source>
</evidence>
<protein>
    <recommendedName>
        <fullName evidence="2">DUF4240 domain-containing protein</fullName>
    </recommendedName>
</protein>
<dbReference type="InterPro" id="IPR025334">
    <property type="entry name" value="DUF4240"/>
</dbReference>
<evidence type="ECO:0000259" key="2">
    <source>
        <dbReference type="Pfam" id="PF14024"/>
    </source>
</evidence>
<dbReference type="AlphaFoldDB" id="A0AAI8L2Y9"/>
<dbReference type="Proteomes" id="UP000265765">
    <property type="component" value="Chromosome"/>
</dbReference>
<dbReference type="KEGG" id="sge:DWG14_04304"/>
<accession>A0AAI8L2Y9</accession>
<name>A0AAI8L2Y9_9ACTN</name>
<evidence type="ECO:0000256" key="1">
    <source>
        <dbReference type="SAM" id="MobiDB-lite"/>
    </source>
</evidence>
<feature type="domain" description="DUF4240" evidence="2">
    <location>
        <begin position="7"/>
        <end position="139"/>
    </location>
</feature>
<dbReference type="EMBL" id="CP032427">
    <property type="protein sequence ID" value="AYC40058.1"/>
    <property type="molecule type" value="Genomic_DNA"/>
</dbReference>
<feature type="compositionally biased region" description="Acidic residues" evidence="1">
    <location>
        <begin position="167"/>
        <end position="176"/>
    </location>
</feature>
<reference evidence="3 4" key="1">
    <citation type="submission" date="2018-09" db="EMBL/GenBank/DDBJ databases">
        <title>Production of Trimethoprim by Streptomyces sp. 3E-1.</title>
        <authorList>
            <person name="Kang H.J."/>
            <person name="Kim S.B."/>
        </authorList>
    </citation>
    <scope>NUCLEOTIDE SEQUENCE [LARGE SCALE GENOMIC DNA]</scope>
    <source>
        <strain evidence="3 4">3E-1</strain>
    </source>
</reference>
<sequence>MAQYGPMNRDRFWALVESARTSAAASGSPFDESLVDHLSGCPAQEILEYAERFDDVHDALYRWDVWAAAYLIGGGCSDDSFMDFRAGVIASGRDWYERTAQDPDSLAEHPDVVEAANVRDDEALFYENVNYAAGKAFERLAGSADAFGEAWAKYRPTDGQGDGPTDMGEDFDFDDPEEMHRRLPRLARLFLAGRD</sequence>
<proteinExistence type="predicted"/>
<gene>
    <name evidence="3" type="ORF">DWG14_04304</name>
</gene>
<dbReference type="Pfam" id="PF14024">
    <property type="entry name" value="DUF4240"/>
    <property type="match status" value="1"/>
</dbReference>
<evidence type="ECO:0000313" key="3">
    <source>
        <dbReference type="EMBL" id="AYC40058.1"/>
    </source>
</evidence>